<sequence length="124" mass="12985">MHASQYLVLLLTFVVSCVLAAPAVDIQRRSGYSGDGTFYTVGLGSCGKTNSDSQMVAALNAPQMGDNKYCGKSATVTGPKGEVTVKIVDTCPECDSGDLDLSPAAFDKIGSESAGRIKISWNWA</sequence>
<evidence type="ECO:0000313" key="5">
    <source>
        <dbReference type="Proteomes" id="UP000654370"/>
    </source>
</evidence>
<evidence type="ECO:0000256" key="1">
    <source>
        <dbReference type="ARBA" id="ARBA00022729"/>
    </source>
</evidence>
<proteinExistence type="predicted"/>
<dbReference type="Pfam" id="PF03330">
    <property type="entry name" value="DPBB_1"/>
    <property type="match status" value="1"/>
</dbReference>
<evidence type="ECO:0000259" key="3">
    <source>
        <dbReference type="Pfam" id="PF03330"/>
    </source>
</evidence>
<dbReference type="InterPro" id="IPR036908">
    <property type="entry name" value="RlpA-like_sf"/>
</dbReference>
<dbReference type="InterPro" id="IPR009009">
    <property type="entry name" value="RlpA-like_DPBB"/>
</dbReference>
<evidence type="ECO:0000313" key="4">
    <source>
        <dbReference type="EMBL" id="KAG2171702.1"/>
    </source>
</evidence>
<organism evidence="4 5">
    <name type="scientific">Mortierella isabellina</name>
    <name type="common">Filamentous fungus</name>
    <name type="synonym">Umbelopsis isabellina</name>
    <dbReference type="NCBI Taxonomy" id="91625"/>
    <lineage>
        <taxon>Eukaryota</taxon>
        <taxon>Fungi</taxon>
        <taxon>Fungi incertae sedis</taxon>
        <taxon>Mucoromycota</taxon>
        <taxon>Mucoromycotina</taxon>
        <taxon>Umbelopsidomycetes</taxon>
        <taxon>Umbelopsidales</taxon>
        <taxon>Umbelopsidaceae</taxon>
        <taxon>Umbelopsis</taxon>
    </lineage>
</organism>
<name>A0A8H7PD32_MORIS</name>
<dbReference type="SUPFAM" id="SSF50685">
    <property type="entry name" value="Barwin-like endoglucanases"/>
    <property type="match status" value="1"/>
</dbReference>
<keyword evidence="5" id="KW-1185">Reference proteome</keyword>
<feature type="signal peptide" evidence="2">
    <location>
        <begin position="1"/>
        <end position="20"/>
    </location>
</feature>
<feature type="domain" description="RlpA-like protein double-psi beta-barrel" evidence="3">
    <location>
        <begin position="38"/>
        <end position="120"/>
    </location>
</feature>
<dbReference type="Gene3D" id="2.40.40.10">
    <property type="entry name" value="RlpA-like domain"/>
    <property type="match status" value="1"/>
</dbReference>
<dbReference type="PANTHER" id="PTHR31836">
    <property type="match status" value="1"/>
</dbReference>
<reference evidence="4" key="1">
    <citation type="submission" date="2020-12" db="EMBL/GenBank/DDBJ databases">
        <title>Metabolic potential, ecology and presence of endohyphal bacteria is reflected in genomic diversity of Mucoromycotina.</title>
        <authorList>
            <person name="Muszewska A."/>
            <person name="Okrasinska A."/>
            <person name="Steczkiewicz K."/>
            <person name="Drgas O."/>
            <person name="Orlowska M."/>
            <person name="Perlinska-Lenart U."/>
            <person name="Aleksandrzak-Piekarczyk T."/>
            <person name="Szatraj K."/>
            <person name="Zielenkiewicz U."/>
            <person name="Pilsyk S."/>
            <person name="Malc E."/>
            <person name="Mieczkowski P."/>
            <person name="Kruszewska J.S."/>
            <person name="Biernat P."/>
            <person name="Pawlowska J."/>
        </authorList>
    </citation>
    <scope>NUCLEOTIDE SEQUENCE</scope>
    <source>
        <strain evidence="4">WA0000067209</strain>
    </source>
</reference>
<dbReference type="CDD" id="cd22191">
    <property type="entry name" value="DPBB_RlpA_EXP_N-like"/>
    <property type="match status" value="1"/>
</dbReference>
<dbReference type="InterPro" id="IPR051477">
    <property type="entry name" value="Expansin_CellWall"/>
</dbReference>
<keyword evidence="1 2" id="KW-0732">Signal</keyword>
<protein>
    <recommendedName>
        <fullName evidence="3">RlpA-like protein double-psi beta-barrel domain-containing protein</fullName>
    </recommendedName>
</protein>
<dbReference type="AlphaFoldDB" id="A0A8H7PD32"/>
<comment type="caution">
    <text evidence="4">The sequence shown here is derived from an EMBL/GenBank/DDBJ whole genome shotgun (WGS) entry which is preliminary data.</text>
</comment>
<dbReference type="OrthoDB" id="406505at2759"/>
<gene>
    <name evidence="4" type="ORF">INT43_008082</name>
</gene>
<dbReference type="Proteomes" id="UP000654370">
    <property type="component" value="Unassembled WGS sequence"/>
</dbReference>
<dbReference type="EMBL" id="JAEPQZ010000019">
    <property type="protein sequence ID" value="KAG2171702.1"/>
    <property type="molecule type" value="Genomic_DNA"/>
</dbReference>
<evidence type="ECO:0000256" key="2">
    <source>
        <dbReference type="SAM" id="SignalP"/>
    </source>
</evidence>
<accession>A0A8H7PD32</accession>
<dbReference type="PANTHER" id="PTHR31836:SF21">
    <property type="entry name" value="EXPANSIN-LIKE PROTEIN 7"/>
    <property type="match status" value="1"/>
</dbReference>
<feature type="chain" id="PRO_5034366033" description="RlpA-like protein double-psi beta-barrel domain-containing protein" evidence="2">
    <location>
        <begin position="21"/>
        <end position="124"/>
    </location>
</feature>